<dbReference type="VEuPathDB" id="VectorBase:RPRC007745"/>
<accession>T1HUM5</accession>
<name>T1HUM5_RHOPR</name>
<reference evidence="1" key="1">
    <citation type="submission" date="2015-05" db="UniProtKB">
        <authorList>
            <consortium name="EnsemblMetazoa"/>
        </authorList>
    </citation>
    <scope>IDENTIFICATION</scope>
</reference>
<dbReference type="HOGENOM" id="CLU_1940711_0_0_1"/>
<evidence type="ECO:0000313" key="2">
    <source>
        <dbReference type="Proteomes" id="UP000015103"/>
    </source>
</evidence>
<evidence type="ECO:0000313" key="1">
    <source>
        <dbReference type="EnsemblMetazoa" id="RPRC007745-PA"/>
    </source>
</evidence>
<dbReference type="InParanoid" id="T1HUM5"/>
<sequence length="130" mass="14932">MGVWYWLVQLVICLRLSGYKFGSAAAERKVYFVFSGKKKDVGCETLFSYMMLIQIPVEHSQNACVALESIFKSEDIFSMALNYSNFIEFPLLTAVATLDLKSAPDSNMTEEQRRIIEEQPYPLQNTLHYN</sequence>
<proteinExistence type="predicted"/>
<dbReference type="EnsemblMetazoa" id="RPRC007745-RA">
    <property type="protein sequence ID" value="RPRC007745-PA"/>
    <property type="gene ID" value="RPRC007745"/>
</dbReference>
<keyword evidence="2" id="KW-1185">Reference proteome</keyword>
<organism evidence="1 2">
    <name type="scientific">Rhodnius prolixus</name>
    <name type="common">Triatomid bug</name>
    <dbReference type="NCBI Taxonomy" id="13249"/>
    <lineage>
        <taxon>Eukaryota</taxon>
        <taxon>Metazoa</taxon>
        <taxon>Ecdysozoa</taxon>
        <taxon>Arthropoda</taxon>
        <taxon>Hexapoda</taxon>
        <taxon>Insecta</taxon>
        <taxon>Pterygota</taxon>
        <taxon>Neoptera</taxon>
        <taxon>Paraneoptera</taxon>
        <taxon>Hemiptera</taxon>
        <taxon>Heteroptera</taxon>
        <taxon>Panheteroptera</taxon>
        <taxon>Cimicomorpha</taxon>
        <taxon>Reduviidae</taxon>
        <taxon>Triatominae</taxon>
        <taxon>Rhodnius</taxon>
    </lineage>
</organism>
<dbReference type="EMBL" id="ACPB03016207">
    <property type="status" value="NOT_ANNOTATED_CDS"/>
    <property type="molecule type" value="Genomic_DNA"/>
</dbReference>
<dbReference type="Proteomes" id="UP000015103">
    <property type="component" value="Unassembled WGS sequence"/>
</dbReference>
<protein>
    <submittedName>
        <fullName evidence="1">Uncharacterized protein</fullName>
    </submittedName>
</protein>
<dbReference type="AlphaFoldDB" id="T1HUM5"/>